<keyword evidence="10" id="KW-0004">4Fe-4S</keyword>
<dbReference type="InterPro" id="IPR058240">
    <property type="entry name" value="rSAM_sf"/>
</dbReference>
<evidence type="ECO:0000256" key="7">
    <source>
        <dbReference type="ARBA" id="ARBA00023004"/>
    </source>
</evidence>
<dbReference type="InterPro" id="IPR034505">
    <property type="entry name" value="Coproporphyrinogen-III_oxidase"/>
</dbReference>
<evidence type="ECO:0000256" key="9">
    <source>
        <dbReference type="ARBA" id="ARBA00023186"/>
    </source>
</evidence>
<keyword evidence="6 10" id="KW-0479">Metal-binding</keyword>
<protein>
    <recommendedName>
        <fullName evidence="3 10">Heme chaperone HemW</fullName>
    </recommendedName>
</protein>
<dbReference type="SFLD" id="SFLDS00029">
    <property type="entry name" value="Radical_SAM"/>
    <property type="match status" value="1"/>
</dbReference>
<dbReference type="NCBIfam" id="TIGR00539">
    <property type="entry name" value="hemN_rel"/>
    <property type="match status" value="1"/>
</dbReference>
<comment type="subcellular location">
    <subcellularLocation>
        <location evidence="10">Cytoplasm</location>
    </subcellularLocation>
</comment>
<reference evidence="12 13" key="1">
    <citation type="submission" date="2016-11" db="EMBL/GenBank/DDBJ databases">
        <authorList>
            <person name="Jaros S."/>
            <person name="Januszkiewicz K."/>
            <person name="Wedrychowicz H."/>
        </authorList>
    </citation>
    <scope>NUCLEOTIDE SEQUENCE [LARGE SCALE GENOMIC DNA]</scope>
    <source>
        <strain evidence="12 13">DSM 14916</strain>
    </source>
</reference>
<evidence type="ECO:0000313" key="12">
    <source>
        <dbReference type="EMBL" id="SHJ08207.1"/>
    </source>
</evidence>
<dbReference type="SFLD" id="SFLDF00288">
    <property type="entry name" value="HemN-like__clustered_with_nucl"/>
    <property type="match status" value="1"/>
</dbReference>
<organism evidence="12 13">
    <name type="scientific">Muricoccus roseus</name>
    <dbReference type="NCBI Taxonomy" id="198092"/>
    <lineage>
        <taxon>Bacteria</taxon>
        <taxon>Pseudomonadati</taxon>
        <taxon>Pseudomonadota</taxon>
        <taxon>Alphaproteobacteria</taxon>
        <taxon>Acetobacterales</taxon>
        <taxon>Roseomonadaceae</taxon>
        <taxon>Muricoccus</taxon>
    </lineage>
</organism>
<feature type="domain" description="Radical SAM core" evidence="11">
    <location>
        <begin position="16"/>
        <end position="256"/>
    </location>
</feature>
<dbReference type="SUPFAM" id="SSF102114">
    <property type="entry name" value="Radical SAM enzymes"/>
    <property type="match status" value="1"/>
</dbReference>
<name>A0A1M6GE74_9PROT</name>
<dbReference type="InterPro" id="IPR006638">
    <property type="entry name" value="Elp3/MiaA/NifB-like_rSAM"/>
</dbReference>
<dbReference type="GO" id="GO:0051539">
    <property type="term" value="F:4 iron, 4 sulfur cluster binding"/>
    <property type="evidence" value="ECO:0007669"/>
    <property type="project" value="UniProtKB-UniRule"/>
</dbReference>
<evidence type="ECO:0000256" key="8">
    <source>
        <dbReference type="ARBA" id="ARBA00023014"/>
    </source>
</evidence>
<gene>
    <name evidence="12" type="ORF">SAMN02745194_01717</name>
</gene>
<dbReference type="AlphaFoldDB" id="A0A1M6GE74"/>
<dbReference type="CDD" id="cd01335">
    <property type="entry name" value="Radical_SAM"/>
    <property type="match status" value="1"/>
</dbReference>
<dbReference type="InterPro" id="IPR013785">
    <property type="entry name" value="Aldolase_TIM"/>
</dbReference>
<dbReference type="InterPro" id="IPR010723">
    <property type="entry name" value="HemN_C"/>
</dbReference>
<dbReference type="Proteomes" id="UP000184387">
    <property type="component" value="Unassembled WGS sequence"/>
</dbReference>
<keyword evidence="4 10" id="KW-0349">Heme</keyword>
<evidence type="ECO:0000313" key="13">
    <source>
        <dbReference type="Proteomes" id="UP000184387"/>
    </source>
</evidence>
<dbReference type="Gene3D" id="3.20.20.70">
    <property type="entry name" value="Aldolase class I"/>
    <property type="match status" value="1"/>
</dbReference>
<keyword evidence="13" id="KW-1185">Reference proteome</keyword>
<evidence type="ECO:0000256" key="2">
    <source>
        <dbReference type="ARBA" id="ARBA00006100"/>
    </source>
</evidence>
<evidence type="ECO:0000256" key="4">
    <source>
        <dbReference type="ARBA" id="ARBA00022617"/>
    </source>
</evidence>
<dbReference type="Pfam" id="PF06969">
    <property type="entry name" value="HemN_C"/>
    <property type="match status" value="1"/>
</dbReference>
<keyword evidence="5 10" id="KW-0949">S-adenosyl-L-methionine</keyword>
<keyword evidence="10" id="KW-0963">Cytoplasm</keyword>
<dbReference type="STRING" id="198092.SAMN02745194_01717"/>
<keyword evidence="8 10" id="KW-0411">Iron-sulfur</keyword>
<dbReference type="PROSITE" id="PS51918">
    <property type="entry name" value="RADICAL_SAM"/>
    <property type="match status" value="1"/>
</dbReference>
<evidence type="ECO:0000259" key="11">
    <source>
        <dbReference type="PROSITE" id="PS51918"/>
    </source>
</evidence>
<dbReference type="GO" id="GO:0004109">
    <property type="term" value="F:coproporphyrinogen oxidase activity"/>
    <property type="evidence" value="ECO:0007669"/>
    <property type="project" value="InterPro"/>
</dbReference>
<dbReference type="PANTHER" id="PTHR13932">
    <property type="entry name" value="COPROPORPHYRINIGEN III OXIDASE"/>
    <property type="match status" value="1"/>
</dbReference>
<dbReference type="GO" id="GO:0046872">
    <property type="term" value="F:metal ion binding"/>
    <property type="evidence" value="ECO:0007669"/>
    <property type="project" value="UniProtKB-UniRule"/>
</dbReference>
<dbReference type="SFLD" id="SFLDG01065">
    <property type="entry name" value="anaerobic_coproporphyrinogen-I"/>
    <property type="match status" value="1"/>
</dbReference>
<evidence type="ECO:0000256" key="10">
    <source>
        <dbReference type="RuleBase" id="RU364116"/>
    </source>
</evidence>
<dbReference type="InterPro" id="IPR007197">
    <property type="entry name" value="rSAM"/>
</dbReference>
<evidence type="ECO:0000256" key="6">
    <source>
        <dbReference type="ARBA" id="ARBA00022723"/>
    </source>
</evidence>
<dbReference type="SMART" id="SM00729">
    <property type="entry name" value="Elp3"/>
    <property type="match status" value="1"/>
</dbReference>
<dbReference type="GO" id="GO:0006779">
    <property type="term" value="P:porphyrin-containing compound biosynthetic process"/>
    <property type="evidence" value="ECO:0007669"/>
    <property type="project" value="InterPro"/>
</dbReference>
<comment type="cofactor">
    <cofactor evidence="1">
        <name>[4Fe-4S] cluster</name>
        <dbReference type="ChEBI" id="CHEBI:49883"/>
    </cofactor>
</comment>
<dbReference type="InterPro" id="IPR004559">
    <property type="entry name" value="HemW-like"/>
</dbReference>
<dbReference type="RefSeq" id="WP_245818239.1">
    <property type="nucleotide sequence ID" value="NZ_FQZF01000008.1"/>
</dbReference>
<dbReference type="Pfam" id="PF04055">
    <property type="entry name" value="Radical_SAM"/>
    <property type="match status" value="1"/>
</dbReference>
<dbReference type="PANTHER" id="PTHR13932:SF5">
    <property type="entry name" value="RADICAL S-ADENOSYL METHIONINE DOMAIN-CONTAINING PROTEIN 1, MITOCHONDRIAL"/>
    <property type="match status" value="1"/>
</dbReference>
<evidence type="ECO:0000256" key="3">
    <source>
        <dbReference type="ARBA" id="ARBA00017228"/>
    </source>
</evidence>
<evidence type="ECO:0000256" key="1">
    <source>
        <dbReference type="ARBA" id="ARBA00001966"/>
    </source>
</evidence>
<evidence type="ECO:0000256" key="5">
    <source>
        <dbReference type="ARBA" id="ARBA00022691"/>
    </source>
</evidence>
<comment type="function">
    <text evidence="10">Probably acts as a heme chaperone, transferring heme to an unknown acceptor. Binds one molecule of heme per monomer, possibly covalently. Binds 1 [4Fe-4S] cluster. The cluster is coordinated with 3 cysteines and an exchangeable S-adenosyl-L-methionine.</text>
</comment>
<dbReference type="GO" id="GO:0005737">
    <property type="term" value="C:cytoplasm"/>
    <property type="evidence" value="ECO:0007669"/>
    <property type="project" value="UniProtKB-SubCell"/>
</dbReference>
<proteinExistence type="inferred from homology"/>
<keyword evidence="7 10" id="KW-0408">Iron</keyword>
<comment type="similarity">
    <text evidence="2">Belongs to the anaerobic coproporphyrinogen-III oxidase family. HemW subfamily.</text>
</comment>
<sequence>MTETLNLAPPARPAGARAAEPLALYIHWPFCAAKCPYCDFNSHVRPGVDAARHGRALLAELEHEAARAMAGGAGRRRLASIFFGGGTPSLMPPEAVAALIARARALFDAEPELEITLEANPTSVEAGKLRAFRAAGVNRLSLGVQALDAASLGFLGRNHSAGEAVAALEHARATFPRLSFDLIYARPGQSEAAWREELRRALSLAADHLSLYQLTVEPGTRFATEHARGAFRLPEGEEAAALYAATAEEAARFGLLPYEVSNYAKPGAESRHNLAYWRYADYLGIGAGAHQRLTVDGPGGEGVLAARRHRAPEIWLERVERDGHARVEEEALTPVERGREAMLMGLRLSEGIDPARIARRSGLDFDAVVDRAMLDALMEEGYLRWLPDGRLQATMEGRLRLDAILPVLLR</sequence>
<accession>A0A1M6GE74</accession>
<dbReference type="SFLD" id="SFLDF00562">
    <property type="entry name" value="HemN-like__clustered_with_heat"/>
    <property type="match status" value="1"/>
</dbReference>
<keyword evidence="9 10" id="KW-0143">Chaperone</keyword>
<dbReference type="EMBL" id="FQZF01000008">
    <property type="protein sequence ID" value="SHJ08207.1"/>
    <property type="molecule type" value="Genomic_DNA"/>
</dbReference>